<evidence type="ECO:0000256" key="4">
    <source>
        <dbReference type="PROSITE-ProRule" id="PRU00723"/>
    </source>
</evidence>
<dbReference type="RefSeq" id="XP_067755803.1">
    <property type="nucleotide sequence ID" value="XM_067899564.1"/>
</dbReference>
<dbReference type="InterPro" id="IPR041367">
    <property type="entry name" value="Znf-CCCH_4"/>
</dbReference>
<dbReference type="GeneID" id="94289641"/>
<gene>
    <name evidence="7" type="ORF">JKF63_03562</name>
</gene>
<dbReference type="SUPFAM" id="SSF90229">
    <property type="entry name" value="CCCH zinc finger"/>
    <property type="match status" value="1"/>
</dbReference>
<dbReference type="EMBL" id="JAFJZO010000028">
    <property type="protein sequence ID" value="KAG5500469.1"/>
    <property type="molecule type" value="Genomic_DNA"/>
</dbReference>
<evidence type="ECO:0000313" key="7">
    <source>
        <dbReference type="EMBL" id="KAG5500469.1"/>
    </source>
</evidence>
<organism evidence="7 8">
    <name type="scientific">Porcisia hertigi</name>
    <dbReference type="NCBI Taxonomy" id="2761500"/>
    <lineage>
        <taxon>Eukaryota</taxon>
        <taxon>Discoba</taxon>
        <taxon>Euglenozoa</taxon>
        <taxon>Kinetoplastea</taxon>
        <taxon>Metakinetoplastina</taxon>
        <taxon>Trypanosomatida</taxon>
        <taxon>Trypanosomatidae</taxon>
        <taxon>Leishmaniinae</taxon>
        <taxon>Porcisia</taxon>
    </lineage>
</organism>
<keyword evidence="3 4" id="KW-0862">Zinc</keyword>
<name>A0A836HZX6_9TRYP</name>
<dbReference type="Pfam" id="PF18044">
    <property type="entry name" value="zf-CCCH_4"/>
    <property type="match status" value="1"/>
</dbReference>
<evidence type="ECO:0000256" key="1">
    <source>
        <dbReference type="ARBA" id="ARBA00022723"/>
    </source>
</evidence>
<evidence type="ECO:0000256" key="2">
    <source>
        <dbReference type="ARBA" id="ARBA00022771"/>
    </source>
</evidence>
<keyword evidence="1 4" id="KW-0479">Metal-binding</keyword>
<sequence>MNSITSRRELAHAPYHATANIIAGEDLNAVEFEPLSQISGRWTEVQNCPESRGSGAAHLCGQSFNTNQRSASRLPGRVDHTSCKNVCRHFINGSCNRGSSCRFFHPGPTHRVIIPTNLRSTTQRFLTPLADLEQMNTTAPVSSPARKPPTSDPPVSFCNSPHSSR</sequence>
<accession>A0A836HZX6</accession>
<reference evidence="7 8" key="1">
    <citation type="submission" date="2021-02" db="EMBL/GenBank/DDBJ databases">
        <title>Porcisia hertigi Genome sequencing and assembly.</title>
        <authorList>
            <person name="Almutairi H."/>
            <person name="Gatherer D."/>
        </authorList>
    </citation>
    <scope>NUCLEOTIDE SEQUENCE [LARGE SCALE GENOMIC DNA]</scope>
    <source>
        <strain evidence="7 8">C119</strain>
    </source>
</reference>
<dbReference type="Gene3D" id="4.10.1000.10">
    <property type="entry name" value="Zinc finger, CCCH-type"/>
    <property type="match status" value="1"/>
</dbReference>
<dbReference type="PROSITE" id="PS50103">
    <property type="entry name" value="ZF_C3H1"/>
    <property type="match status" value="1"/>
</dbReference>
<dbReference type="InterPro" id="IPR036855">
    <property type="entry name" value="Znf_CCCH_sf"/>
</dbReference>
<dbReference type="GO" id="GO:0008270">
    <property type="term" value="F:zinc ion binding"/>
    <property type="evidence" value="ECO:0007669"/>
    <property type="project" value="UniProtKB-KW"/>
</dbReference>
<protein>
    <recommendedName>
        <fullName evidence="6">C3H1-type domain-containing protein</fullName>
    </recommendedName>
</protein>
<dbReference type="Proteomes" id="UP000674318">
    <property type="component" value="Chromosome 28"/>
</dbReference>
<proteinExistence type="predicted"/>
<keyword evidence="2 4" id="KW-0863">Zinc-finger</keyword>
<keyword evidence="8" id="KW-1185">Reference proteome</keyword>
<evidence type="ECO:0000313" key="8">
    <source>
        <dbReference type="Proteomes" id="UP000674318"/>
    </source>
</evidence>
<feature type="zinc finger region" description="C3H1-type" evidence="4">
    <location>
        <begin position="81"/>
        <end position="108"/>
    </location>
</feature>
<evidence type="ECO:0000259" key="6">
    <source>
        <dbReference type="PROSITE" id="PS50103"/>
    </source>
</evidence>
<dbReference type="OrthoDB" id="263848at2759"/>
<evidence type="ECO:0000256" key="3">
    <source>
        <dbReference type="ARBA" id="ARBA00022833"/>
    </source>
</evidence>
<evidence type="ECO:0000256" key="5">
    <source>
        <dbReference type="SAM" id="MobiDB-lite"/>
    </source>
</evidence>
<feature type="domain" description="C3H1-type" evidence="6">
    <location>
        <begin position="81"/>
        <end position="108"/>
    </location>
</feature>
<dbReference type="InterPro" id="IPR000571">
    <property type="entry name" value="Znf_CCCH"/>
</dbReference>
<dbReference type="AlphaFoldDB" id="A0A836HZX6"/>
<dbReference type="SMART" id="SM00356">
    <property type="entry name" value="ZnF_C3H1"/>
    <property type="match status" value="1"/>
</dbReference>
<dbReference type="KEGG" id="phet:94289641"/>
<feature type="region of interest" description="Disordered" evidence="5">
    <location>
        <begin position="129"/>
        <end position="165"/>
    </location>
</feature>
<comment type="caution">
    <text evidence="7">The sequence shown here is derived from an EMBL/GenBank/DDBJ whole genome shotgun (WGS) entry which is preliminary data.</text>
</comment>